<proteinExistence type="predicted"/>
<dbReference type="EMBL" id="EF089397">
    <property type="protein sequence ID" value="ABL97557.1"/>
    <property type="molecule type" value="Genomic_DNA"/>
</dbReference>
<organism evidence="1">
    <name type="scientific">uncultured marine bacterium EB0_35D03</name>
    <dbReference type="NCBI Taxonomy" id="415435"/>
    <lineage>
        <taxon>Bacteria</taxon>
        <taxon>environmental samples</taxon>
    </lineage>
</organism>
<sequence>MSYFIPHAKREDLKRKTVYDFETQFLLISAIEKRYTSEIIKTIPLCEDLFSIGFEKEKNDWEFDQWRDVYVKHGWNEVKGKPILKNNFKREESDQANWIKKGLLPDKSSEKWTEFTKVIDGASCKRSFPEDKQKFWAWHIVNHDKTAFKKRHYLVRDASFDLDCLELYSDIYLHEAFLILLGISPDDIDRKEFFCWMLSMDLLAMIVDSIPNKLKIKFEDFKEWNILKEHFGKSKKVEKVSIENGKVIIDTIKIDTKEFIVWALKNGIIEEDTSYLRAG</sequence>
<protein>
    <submittedName>
        <fullName evidence="1">Uncharacterized protein</fullName>
    </submittedName>
</protein>
<reference evidence="1" key="1">
    <citation type="journal article" date="2007" name="Environ. Microbiol.">
        <title>Proteorhodopsin photosystem gene clusters exhibit co-evolutionary trends and shared ancestry among diverse marine microbial phyla.</title>
        <authorList>
            <person name="McCarren J."/>
            <person name="Delong E.F."/>
        </authorList>
    </citation>
    <scope>NUCLEOTIDE SEQUENCE</scope>
</reference>
<accession>A4GHJ6</accession>
<gene>
    <name evidence="1" type="ORF">MBMO_EB0-35D03.0020</name>
</gene>
<name>A4GHJ6_9BACT</name>
<evidence type="ECO:0000313" key="1">
    <source>
        <dbReference type="EMBL" id="ABL97557.1"/>
    </source>
</evidence>
<dbReference type="AlphaFoldDB" id="A4GHJ6"/>